<keyword evidence="5" id="KW-1185">Reference proteome</keyword>
<dbReference type="SUPFAM" id="SSF56235">
    <property type="entry name" value="N-terminal nucleophile aminohydrolases (Ntn hydrolases)"/>
    <property type="match status" value="1"/>
</dbReference>
<dbReference type="PANTHER" id="PTHR42824">
    <property type="entry name" value="GLUTAMINE AMIDOTRANSFERASE"/>
    <property type="match status" value="1"/>
</dbReference>
<keyword evidence="4" id="KW-0808">Transferase</keyword>
<proteinExistence type="predicted"/>
<dbReference type="PROSITE" id="PS51278">
    <property type="entry name" value="GATASE_TYPE_2"/>
    <property type="match status" value="1"/>
</dbReference>
<keyword evidence="1 4" id="KW-0315">Glutamine amidotransferase</keyword>
<evidence type="ECO:0000259" key="3">
    <source>
        <dbReference type="PROSITE" id="PS51278"/>
    </source>
</evidence>
<organism evidence="4 5">
    <name type="scientific">Alteromonas alba</name>
    <dbReference type="NCBI Taxonomy" id="2079529"/>
    <lineage>
        <taxon>Bacteria</taxon>
        <taxon>Pseudomonadati</taxon>
        <taxon>Pseudomonadota</taxon>
        <taxon>Gammaproteobacteria</taxon>
        <taxon>Alteromonadales</taxon>
        <taxon>Alteromonadaceae</taxon>
        <taxon>Alteromonas/Salinimonas group</taxon>
        <taxon>Alteromonas</taxon>
    </lineage>
</organism>
<dbReference type="CDD" id="cd01908">
    <property type="entry name" value="YafJ"/>
    <property type="match status" value="1"/>
</dbReference>
<dbReference type="GO" id="GO:0016740">
    <property type="term" value="F:transferase activity"/>
    <property type="evidence" value="ECO:0007669"/>
    <property type="project" value="UniProtKB-KW"/>
</dbReference>
<dbReference type="InterPro" id="IPR029055">
    <property type="entry name" value="Ntn_hydrolases_N"/>
</dbReference>
<dbReference type="InterPro" id="IPR026869">
    <property type="entry name" value="EgtC-like"/>
</dbReference>
<evidence type="ECO:0000313" key="4">
    <source>
        <dbReference type="EMBL" id="PRO74958.1"/>
    </source>
</evidence>
<dbReference type="Proteomes" id="UP000238949">
    <property type="component" value="Unassembled WGS sequence"/>
</dbReference>
<gene>
    <name evidence="4" type="ORF">C6Y40_03565</name>
</gene>
<evidence type="ECO:0000313" key="5">
    <source>
        <dbReference type="Proteomes" id="UP000238949"/>
    </source>
</evidence>
<reference evidence="5" key="1">
    <citation type="journal article" date="2020" name="Int. J. Syst. Evol. Microbiol.">
        <title>Alteromonas alba sp. nov., a marine bacterium isolated from the seawater of the West Pacific Ocean.</title>
        <authorList>
            <person name="Sun C."/>
            <person name="Wu Y.-H."/>
            <person name="Xamxidin M."/>
            <person name="Cheng H."/>
            <person name="Xu X.-W."/>
        </authorList>
    </citation>
    <scope>NUCLEOTIDE SEQUENCE [LARGE SCALE GENOMIC DNA]</scope>
    <source>
        <strain evidence="5">190</strain>
    </source>
</reference>
<dbReference type="OrthoDB" id="321954at2"/>
<dbReference type="InterPro" id="IPR017932">
    <property type="entry name" value="GATase_2_dom"/>
</dbReference>
<dbReference type="Pfam" id="PF13230">
    <property type="entry name" value="GATase_4"/>
    <property type="match status" value="1"/>
</dbReference>
<dbReference type="RefSeq" id="WP_105933372.1">
    <property type="nucleotide sequence ID" value="NZ_PVNP01000028.1"/>
</dbReference>
<dbReference type="PANTHER" id="PTHR42824:SF1">
    <property type="entry name" value="GLUTAMINE AMIDOTRANSFERASE YAFJ-RELATED"/>
    <property type="match status" value="1"/>
</dbReference>
<comment type="caution">
    <text evidence="4">The sequence shown here is derived from an EMBL/GenBank/DDBJ whole genome shotgun (WGS) entry which is preliminary data.</text>
</comment>
<accession>A0A2S9VES6</accession>
<dbReference type="EMBL" id="PVNP01000028">
    <property type="protein sequence ID" value="PRO74958.1"/>
    <property type="molecule type" value="Genomic_DNA"/>
</dbReference>
<evidence type="ECO:0000256" key="2">
    <source>
        <dbReference type="SAM" id="MobiDB-lite"/>
    </source>
</evidence>
<sequence length="285" mass="31560">MCELLGMSANTPTDLCFSFTGLTRRGGGTGPHKDGWGVAFYEGKGVRLFHDPEPCATSPIAEFVGKLPIKSKTAICHIRQANVGNINLANTHPFVRELWGRNWVFAHNGQIPGFFRRVGMYEAIGDTDSEELFCDIMNQVRHSLPRDAMPEQLTQVLVGLAQEYARQGVFNCLLSNGDWLFTFCSTKLASITRRAPFGPACLKDVEVEIDFAAETTPKDVVSVIATEPLTSDEQWDVYERGEWRLWQLGEVVASGKVEVPVHSTEAALTSPKNMPSDCEPRPGQR</sequence>
<dbReference type="Gene3D" id="3.60.20.10">
    <property type="entry name" value="Glutamine Phosphoribosylpyrophosphate, subunit 1, domain 1"/>
    <property type="match status" value="1"/>
</dbReference>
<protein>
    <submittedName>
        <fullName evidence="4">Class II glutamine amidotransferase</fullName>
    </submittedName>
</protein>
<dbReference type="AlphaFoldDB" id="A0A2S9VES6"/>
<feature type="region of interest" description="Disordered" evidence="2">
    <location>
        <begin position="266"/>
        <end position="285"/>
    </location>
</feature>
<evidence type="ECO:0000256" key="1">
    <source>
        <dbReference type="ARBA" id="ARBA00022962"/>
    </source>
</evidence>
<name>A0A2S9VES6_9ALTE</name>
<feature type="domain" description="Glutamine amidotransferase type-2" evidence="3">
    <location>
        <begin position="2"/>
        <end position="285"/>
    </location>
</feature>